<keyword evidence="4" id="KW-0808">Transferase</keyword>
<dbReference type="AlphaFoldDB" id="A0A0S3QU25"/>
<evidence type="ECO:0000313" key="13">
    <source>
        <dbReference type="Proteomes" id="UP000063234"/>
    </source>
</evidence>
<dbReference type="Pfam" id="PF00512">
    <property type="entry name" value="HisKA"/>
    <property type="match status" value="1"/>
</dbReference>
<dbReference type="InterPro" id="IPR036890">
    <property type="entry name" value="HATPase_C_sf"/>
</dbReference>
<dbReference type="PRINTS" id="PR00344">
    <property type="entry name" value="BCTRLSENSOR"/>
</dbReference>
<evidence type="ECO:0000256" key="7">
    <source>
        <dbReference type="ARBA" id="ARBA00022840"/>
    </source>
</evidence>
<dbReference type="GO" id="GO:0005524">
    <property type="term" value="F:ATP binding"/>
    <property type="evidence" value="ECO:0007669"/>
    <property type="project" value="UniProtKB-KW"/>
</dbReference>
<reference evidence="13" key="1">
    <citation type="journal article" date="2018" name="Science">
        <title>A primordial and reversible TCA cycle in a facultatively chemolithoautotrophic thermophile.</title>
        <authorList>
            <person name="Nunoura T."/>
            <person name="Chikaraishi Y."/>
            <person name="Izaki R."/>
            <person name="Suwa T."/>
            <person name="Sato T."/>
            <person name="Harada T."/>
            <person name="Mori K."/>
            <person name="Kato Y."/>
            <person name="Miyazaki M."/>
            <person name="Shimamura S."/>
            <person name="Yanagawa K."/>
            <person name="Shuto A."/>
            <person name="Ohkouchi N."/>
            <person name="Fujita N."/>
            <person name="Takaki Y."/>
            <person name="Atomi H."/>
            <person name="Takai K."/>
        </authorList>
    </citation>
    <scope>NUCLEOTIDE SEQUENCE [LARGE SCALE GENOMIC DNA]</scope>
    <source>
        <strain evidence="13">DSM 17441 / JCM 13301 / NBRC 103674 / ABI70S6</strain>
    </source>
</reference>
<organism evidence="12 13">
    <name type="scientific">Thermosulfidibacter takaii (strain DSM 17441 / JCM 13301 / NBRC 103674 / ABI70S6)</name>
    <dbReference type="NCBI Taxonomy" id="1298851"/>
    <lineage>
        <taxon>Bacteria</taxon>
        <taxon>Pseudomonadati</taxon>
        <taxon>Thermosulfidibacterota</taxon>
        <taxon>Thermosulfidibacteria</taxon>
        <taxon>Thermosulfidibacterales</taxon>
        <taxon>Thermosulfidibacteraceae</taxon>
    </lineage>
</organism>
<dbReference type="RefSeq" id="WP_068549835.1">
    <property type="nucleotide sequence ID" value="NZ_AP013035.1"/>
</dbReference>
<protein>
    <recommendedName>
        <fullName evidence="2">histidine kinase</fullName>
        <ecNumber evidence="2">2.7.13.3</ecNumber>
    </recommendedName>
</protein>
<evidence type="ECO:0000313" key="12">
    <source>
        <dbReference type="EMBL" id="BAT71837.1"/>
    </source>
</evidence>
<dbReference type="PANTHER" id="PTHR43065">
    <property type="entry name" value="SENSOR HISTIDINE KINASE"/>
    <property type="match status" value="1"/>
</dbReference>
<keyword evidence="13" id="KW-1185">Reference proteome</keyword>
<dbReference type="EC" id="2.7.13.3" evidence="2"/>
<feature type="domain" description="Histidine kinase" evidence="10">
    <location>
        <begin position="328"/>
        <end position="545"/>
    </location>
</feature>
<dbReference type="InterPro" id="IPR003018">
    <property type="entry name" value="GAF"/>
</dbReference>
<dbReference type="Gene3D" id="1.10.287.130">
    <property type="match status" value="1"/>
</dbReference>
<dbReference type="InterPro" id="IPR003661">
    <property type="entry name" value="HisK_dim/P_dom"/>
</dbReference>
<keyword evidence="3 9" id="KW-0597">Phosphoprotein</keyword>
<proteinExistence type="predicted"/>
<dbReference type="SMART" id="SM00388">
    <property type="entry name" value="HisKA"/>
    <property type="match status" value="1"/>
</dbReference>
<comment type="catalytic activity">
    <reaction evidence="1">
        <text>ATP + protein L-histidine = ADP + protein N-phospho-L-histidine.</text>
        <dbReference type="EC" id="2.7.13.3"/>
    </reaction>
</comment>
<dbReference type="InterPro" id="IPR004358">
    <property type="entry name" value="Sig_transdc_His_kin-like_C"/>
</dbReference>
<evidence type="ECO:0000256" key="4">
    <source>
        <dbReference type="ARBA" id="ARBA00022679"/>
    </source>
</evidence>
<evidence type="ECO:0000256" key="5">
    <source>
        <dbReference type="ARBA" id="ARBA00022741"/>
    </source>
</evidence>
<dbReference type="PANTHER" id="PTHR43065:SF46">
    <property type="entry name" value="C4-DICARBOXYLATE TRANSPORT SENSOR PROTEIN DCTB"/>
    <property type="match status" value="1"/>
</dbReference>
<evidence type="ECO:0000256" key="3">
    <source>
        <dbReference type="ARBA" id="ARBA00022553"/>
    </source>
</evidence>
<dbReference type="SUPFAM" id="SSF47384">
    <property type="entry name" value="Homodimeric domain of signal transducing histidine kinase"/>
    <property type="match status" value="1"/>
</dbReference>
<dbReference type="STRING" id="1298851.TST_1043"/>
<dbReference type="EMBL" id="AP013035">
    <property type="protein sequence ID" value="BAT71837.1"/>
    <property type="molecule type" value="Genomic_DNA"/>
</dbReference>
<keyword evidence="5" id="KW-0547">Nucleotide-binding</keyword>
<evidence type="ECO:0000256" key="6">
    <source>
        <dbReference type="ARBA" id="ARBA00022777"/>
    </source>
</evidence>
<feature type="modified residue" description="4-aspartylphosphate" evidence="9">
    <location>
        <position position="622"/>
    </location>
</feature>
<dbReference type="SMART" id="SM00065">
    <property type="entry name" value="GAF"/>
    <property type="match status" value="1"/>
</dbReference>
<dbReference type="InterPro" id="IPR029016">
    <property type="entry name" value="GAF-like_dom_sf"/>
</dbReference>
<evidence type="ECO:0000259" key="10">
    <source>
        <dbReference type="PROSITE" id="PS50109"/>
    </source>
</evidence>
<feature type="domain" description="Response regulatory" evidence="11">
    <location>
        <begin position="571"/>
        <end position="688"/>
    </location>
</feature>
<name>A0A0S3QU25_THET7</name>
<dbReference type="Pfam" id="PF02518">
    <property type="entry name" value="HATPase_c"/>
    <property type="match status" value="1"/>
</dbReference>
<dbReference type="SUPFAM" id="SSF52172">
    <property type="entry name" value="CheY-like"/>
    <property type="match status" value="1"/>
</dbReference>
<dbReference type="OrthoDB" id="9813151at2"/>
<dbReference type="SMART" id="SM00448">
    <property type="entry name" value="REC"/>
    <property type="match status" value="1"/>
</dbReference>
<dbReference type="Gene3D" id="3.40.50.2300">
    <property type="match status" value="1"/>
</dbReference>
<dbReference type="PATRIC" id="fig|1298851.3.peg.1099"/>
<dbReference type="Gene3D" id="3.30.565.10">
    <property type="entry name" value="Histidine kinase-like ATPase, C-terminal domain"/>
    <property type="match status" value="1"/>
</dbReference>
<dbReference type="Pfam" id="PF01590">
    <property type="entry name" value="GAF"/>
    <property type="match status" value="1"/>
</dbReference>
<dbReference type="InterPro" id="IPR001789">
    <property type="entry name" value="Sig_transdc_resp-reg_receiver"/>
</dbReference>
<dbReference type="InterPro" id="IPR036097">
    <property type="entry name" value="HisK_dim/P_sf"/>
</dbReference>
<dbReference type="SUPFAM" id="SSF55781">
    <property type="entry name" value="GAF domain-like"/>
    <property type="match status" value="2"/>
</dbReference>
<keyword evidence="6" id="KW-0418">Kinase</keyword>
<dbReference type="SMART" id="SM00387">
    <property type="entry name" value="HATPase_c"/>
    <property type="match status" value="1"/>
</dbReference>
<dbReference type="Proteomes" id="UP000063234">
    <property type="component" value="Chromosome"/>
</dbReference>
<dbReference type="InterPro" id="IPR005467">
    <property type="entry name" value="His_kinase_dom"/>
</dbReference>
<gene>
    <name evidence="12" type="ORF">TST_1043</name>
</gene>
<accession>A0A0S3QU25</accession>
<dbReference type="PROSITE" id="PS50110">
    <property type="entry name" value="RESPONSE_REGULATORY"/>
    <property type="match status" value="1"/>
</dbReference>
<dbReference type="KEGG" id="ttk:TST_1043"/>
<dbReference type="GO" id="GO:0000155">
    <property type="term" value="F:phosphorelay sensor kinase activity"/>
    <property type="evidence" value="ECO:0007669"/>
    <property type="project" value="InterPro"/>
</dbReference>
<dbReference type="Pfam" id="PF00072">
    <property type="entry name" value="Response_reg"/>
    <property type="match status" value="1"/>
</dbReference>
<keyword evidence="7" id="KW-0067">ATP-binding</keyword>
<evidence type="ECO:0000259" key="11">
    <source>
        <dbReference type="PROSITE" id="PS50110"/>
    </source>
</evidence>
<dbReference type="CDD" id="cd00082">
    <property type="entry name" value="HisKA"/>
    <property type="match status" value="1"/>
</dbReference>
<sequence>MAETEFIQDLLDVKSYTKEFVKSILKATDSDHGAVVIYNTKSDKCYFFEIVSEIKDRKIWEDIAKKCLQESEPSIHSLDINVIEQIICHPLTFSISGLKGVLILAKNKCKLPYTEKDKELLASKVFTVNLAINNKLLEDLAKENWRLLQMLSTLMGLFQQGKLKENLIESVLLATKKFFKADFVLLCRADESKKILKIIAYHGDPSLKDTISFDEGASGIAASTKEPCLIEEYHTDILPEACLNKASEIGSAMAIPILVKGELYGTLSLCRSKANPRFTVNEFNILRSFQILISFIFSLYEYEKERELFDQITFRTQKMEALGVLAGGIAHDFNNILNVILGFTQICMDKAKDNPEILEYLSIILDECKKAAALISQILYFSREDVGEKRHIDLKPLIKQFVKVVSRTIPENITVRYEDDGAENYYVLASPESLHAALMNIVANAKDAMPEGGQLLIALKKAYFDKNSPYPEKSVIIEITDTGIGIPEEHLDKIFDPFFTTKGSKGTGLGLYQTYNIIKNLQGTIDVESQPGRGTTFRIFLPEAEPSVENSKFYTIDSAPPTYPELDIKEEVLVVEDNEQLLNAILAMLKEIDVPAKGFSNPKEALEYFHENHQNIGVIVTDVVMPYLDGFKLADQMREIKPELKVIYITGYTNKAEELLSRSQEKGTFVILKPFSSFELVNAIKEVYQK</sequence>
<evidence type="ECO:0000256" key="8">
    <source>
        <dbReference type="ARBA" id="ARBA00023012"/>
    </source>
</evidence>
<dbReference type="PROSITE" id="PS50109">
    <property type="entry name" value="HIS_KIN"/>
    <property type="match status" value="1"/>
</dbReference>
<evidence type="ECO:0000256" key="1">
    <source>
        <dbReference type="ARBA" id="ARBA00000085"/>
    </source>
</evidence>
<evidence type="ECO:0000256" key="9">
    <source>
        <dbReference type="PROSITE-ProRule" id="PRU00169"/>
    </source>
</evidence>
<dbReference type="InterPro" id="IPR011006">
    <property type="entry name" value="CheY-like_superfamily"/>
</dbReference>
<dbReference type="InterPro" id="IPR003594">
    <property type="entry name" value="HATPase_dom"/>
</dbReference>
<keyword evidence="8" id="KW-0902">Two-component regulatory system</keyword>
<dbReference type="SUPFAM" id="SSF55874">
    <property type="entry name" value="ATPase domain of HSP90 chaperone/DNA topoisomerase II/histidine kinase"/>
    <property type="match status" value="1"/>
</dbReference>
<dbReference type="Gene3D" id="3.30.450.40">
    <property type="match status" value="1"/>
</dbReference>
<evidence type="ECO:0000256" key="2">
    <source>
        <dbReference type="ARBA" id="ARBA00012438"/>
    </source>
</evidence>